<dbReference type="Pfam" id="PF04628">
    <property type="entry name" value="Sedlin_N"/>
    <property type="match status" value="1"/>
</dbReference>
<dbReference type="PANTHER" id="PTHR12403">
    <property type="entry name" value="TRAFFICKING PROTEIN PARTICLE COMPLEX SUBUNIT 2"/>
    <property type="match status" value="1"/>
</dbReference>
<organism evidence="1 2">
    <name type="scientific">Candidozyma duobushaemuli</name>
    <dbReference type="NCBI Taxonomy" id="1231522"/>
    <lineage>
        <taxon>Eukaryota</taxon>
        <taxon>Fungi</taxon>
        <taxon>Dikarya</taxon>
        <taxon>Ascomycota</taxon>
        <taxon>Saccharomycotina</taxon>
        <taxon>Pichiomycetes</taxon>
        <taxon>Metschnikowiaceae</taxon>
        <taxon>Candidozyma</taxon>
    </lineage>
</organism>
<evidence type="ECO:0008006" key="3">
    <source>
        <dbReference type="Google" id="ProtNLM"/>
    </source>
</evidence>
<evidence type="ECO:0000313" key="2">
    <source>
        <dbReference type="Proteomes" id="UP000244406"/>
    </source>
</evidence>
<dbReference type="Gene3D" id="3.30.450.70">
    <property type="match status" value="1"/>
</dbReference>
<gene>
    <name evidence="1" type="ORF">CXQ87_001819</name>
</gene>
<dbReference type="VEuPathDB" id="FungiDB:CXQ87_001819"/>
<reference evidence="1 2" key="1">
    <citation type="submission" date="2017-12" db="EMBL/GenBank/DDBJ databases">
        <title>Genome Sequence of the Amphotericin B-resistant Candida duobushaemulonii strain, B09383.</title>
        <authorList>
            <person name="Chow N.A."/>
            <person name="Gade L."/>
            <person name="Batra D."/>
            <person name="Rowe L.A."/>
            <person name="Loparev V.N."/>
            <person name="Litvintseva A.P."/>
        </authorList>
    </citation>
    <scope>NUCLEOTIDE SEQUENCE [LARGE SCALE GENOMIC DNA]</scope>
    <source>
        <strain evidence="1 2">B09383</strain>
    </source>
</reference>
<dbReference type="InterPro" id="IPR006722">
    <property type="entry name" value="Sedlin"/>
</dbReference>
<protein>
    <recommendedName>
        <fullName evidence="3">Trafficking protein particle complex subunit 2-like protein</fullName>
    </recommendedName>
</protein>
<sequence length="158" mass="17720">MAKINFVSLISRDDKPLYIQSFDVGDSLGKDDANRFLKYNFLSHMALDVFSSPMSLNLREQQQPQSHDGILLLFIQDEVMVYGMETNNGLKIVVGVGEGEPLSADLKEVFSKLYKVYLRQICNPFTDLEKGEDVLQTKRFDSGVKAIVDAFPAKPVAP</sequence>
<dbReference type="GeneID" id="37001819"/>
<dbReference type="Proteomes" id="UP000244406">
    <property type="component" value="Unassembled WGS sequence"/>
</dbReference>
<dbReference type="RefSeq" id="XP_025334643.1">
    <property type="nucleotide sequence ID" value="XM_025480343.1"/>
</dbReference>
<dbReference type="GO" id="GO:0005737">
    <property type="term" value="C:cytoplasm"/>
    <property type="evidence" value="ECO:0007669"/>
    <property type="project" value="GOC"/>
</dbReference>
<keyword evidence="2" id="KW-1185">Reference proteome</keyword>
<accession>A0A2V1A8X7</accession>
<dbReference type="GO" id="GO:0006888">
    <property type="term" value="P:endoplasmic reticulum to Golgi vesicle-mediated transport"/>
    <property type="evidence" value="ECO:0007669"/>
    <property type="project" value="InterPro"/>
</dbReference>
<evidence type="ECO:0000313" key="1">
    <source>
        <dbReference type="EMBL" id="PVH13703.1"/>
    </source>
</evidence>
<dbReference type="SUPFAM" id="SSF64356">
    <property type="entry name" value="SNARE-like"/>
    <property type="match status" value="1"/>
</dbReference>
<name>A0A2V1A8X7_9ASCO</name>
<dbReference type="InterPro" id="IPR011012">
    <property type="entry name" value="Longin-like_dom_sf"/>
</dbReference>
<comment type="caution">
    <text evidence="1">The sequence shown here is derived from an EMBL/GenBank/DDBJ whole genome shotgun (WGS) entry which is preliminary data.</text>
</comment>
<dbReference type="EMBL" id="PKFP01000001">
    <property type="protein sequence ID" value="PVH13703.1"/>
    <property type="molecule type" value="Genomic_DNA"/>
</dbReference>
<proteinExistence type="predicted"/>
<dbReference type="AlphaFoldDB" id="A0A2V1A8X7"/>